<feature type="binding site" evidence="4">
    <location>
        <position position="280"/>
    </location>
    <ligand>
        <name>substrate</name>
    </ligand>
</feature>
<dbReference type="SMART" id="SM00855">
    <property type="entry name" value="PGAM"/>
    <property type="match status" value="1"/>
</dbReference>
<accession>A0A8S1MMR6</accession>
<dbReference type="EMBL" id="CAJJDM010000068">
    <property type="protein sequence ID" value="CAD8081778.1"/>
    <property type="molecule type" value="Genomic_DNA"/>
</dbReference>
<dbReference type="CDD" id="cd07067">
    <property type="entry name" value="HP_PGM_like"/>
    <property type="match status" value="1"/>
</dbReference>
<evidence type="ECO:0000259" key="5">
    <source>
        <dbReference type="Pfam" id="PF01591"/>
    </source>
</evidence>
<evidence type="ECO:0000256" key="2">
    <source>
        <dbReference type="ARBA" id="ARBA00022840"/>
    </source>
</evidence>
<dbReference type="PIRSF" id="PIRSF000709">
    <property type="entry name" value="6PFK_2-Ptase"/>
    <property type="match status" value="1"/>
</dbReference>
<evidence type="ECO:0000256" key="4">
    <source>
        <dbReference type="PIRSR" id="PIRSR613078-2"/>
    </source>
</evidence>
<dbReference type="GO" id="GO:0005829">
    <property type="term" value="C:cytosol"/>
    <property type="evidence" value="ECO:0007669"/>
    <property type="project" value="TreeGrafter"/>
</dbReference>
<dbReference type="GO" id="GO:0005524">
    <property type="term" value="F:ATP binding"/>
    <property type="evidence" value="ECO:0007669"/>
    <property type="project" value="UniProtKB-KW"/>
</dbReference>
<dbReference type="GO" id="GO:0006003">
    <property type="term" value="P:fructose 2,6-bisphosphate metabolic process"/>
    <property type="evidence" value="ECO:0007669"/>
    <property type="project" value="InterPro"/>
</dbReference>
<dbReference type="OMA" id="RWIQERC"/>
<evidence type="ECO:0000313" key="7">
    <source>
        <dbReference type="Proteomes" id="UP000688137"/>
    </source>
</evidence>
<evidence type="ECO:0000313" key="6">
    <source>
        <dbReference type="EMBL" id="CAD8081778.1"/>
    </source>
</evidence>
<dbReference type="GO" id="GO:0003873">
    <property type="term" value="F:6-phosphofructo-2-kinase activity"/>
    <property type="evidence" value="ECO:0007669"/>
    <property type="project" value="InterPro"/>
</dbReference>
<dbReference type="GO" id="GO:0004331">
    <property type="term" value="F:fructose-2,6-bisphosphate 2-phosphatase activity"/>
    <property type="evidence" value="ECO:0007669"/>
    <property type="project" value="TreeGrafter"/>
</dbReference>
<feature type="active site" description="Proton donor/acceptor" evidence="3">
    <location>
        <position position="304"/>
    </location>
</feature>
<keyword evidence="2" id="KW-0067">ATP-binding</keyword>
<dbReference type="Pfam" id="PF01591">
    <property type="entry name" value="6PF2K"/>
    <property type="match status" value="1"/>
</dbReference>
<feature type="active site" description="Tele-phosphohistidine intermediate" evidence="3">
    <location>
        <position position="226"/>
    </location>
</feature>
<dbReference type="InterPro" id="IPR013079">
    <property type="entry name" value="6Phosfructo_kin"/>
</dbReference>
<sequence>MQDCHKSQKIALCMVGLPARGKTYISRKLHRYLNWLGYNCKVFNIGNYRREICGTECDKSFFDSKNEQATKARNECAQMALNDLINYLNSDGEIAIFDGTNTTKERRNMVQCSLLQQCQNVQTLWIESICDDADVIQNNIRLTKLNNPDYVSMNPEDATKDFLGRIKMYEEVYQKIDLDENLSFIKLINIGEDIQIHKVKGYLLSKIISYLMNLHIYPRPIYLTRHGGSTFNQENRVGGDCDLSQQGIQYSEQLGKFLLDEFPTQEQRNQIHCLTSTMKRATHTADIVCNILKINYLQLKTLDEINVGICDGLTYTQIAIQFPEDFAERKVNKLTYRYPRGESYLDLISRIEPIIYEIERSREPVLVIGHQAILRCLYAYFHRNEISEVPQLEIPIHAIIKLTPAAYYCEEIRIKIDPETGERKQIEEDLQITRINMLTKKKSYILL</sequence>
<dbReference type="GO" id="GO:0006000">
    <property type="term" value="P:fructose metabolic process"/>
    <property type="evidence" value="ECO:0007669"/>
    <property type="project" value="InterPro"/>
</dbReference>
<gene>
    <name evidence="6" type="ORF">PPRIM_AZ9-3.1.T0660165</name>
</gene>
<evidence type="ECO:0000256" key="3">
    <source>
        <dbReference type="PIRSR" id="PIRSR613078-1"/>
    </source>
</evidence>
<keyword evidence="1" id="KW-0547">Nucleotide-binding</keyword>
<dbReference type="InterPro" id="IPR003094">
    <property type="entry name" value="6Pfruct_kin"/>
</dbReference>
<reference evidence="6" key="1">
    <citation type="submission" date="2021-01" db="EMBL/GenBank/DDBJ databases">
        <authorList>
            <consortium name="Genoscope - CEA"/>
            <person name="William W."/>
        </authorList>
    </citation>
    <scope>NUCLEOTIDE SEQUENCE</scope>
</reference>
<dbReference type="FunFam" id="3.40.50.1240:FF:000006">
    <property type="entry name" value="6-phosphofructo-2-kinase/fructose-2, 6-bisphosphatase"/>
    <property type="match status" value="1"/>
</dbReference>
<feature type="binding site" evidence="4">
    <location>
        <begin position="225"/>
        <end position="232"/>
    </location>
    <ligand>
        <name>substrate</name>
    </ligand>
</feature>
<organism evidence="6 7">
    <name type="scientific">Paramecium primaurelia</name>
    <dbReference type="NCBI Taxonomy" id="5886"/>
    <lineage>
        <taxon>Eukaryota</taxon>
        <taxon>Sar</taxon>
        <taxon>Alveolata</taxon>
        <taxon>Ciliophora</taxon>
        <taxon>Intramacronucleata</taxon>
        <taxon>Oligohymenophorea</taxon>
        <taxon>Peniculida</taxon>
        <taxon>Parameciidae</taxon>
        <taxon>Paramecium</taxon>
    </lineage>
</organism>
<comment type="caution">
    <text evidence="6">The sequence shown here is derived from an EMBL/GenBank/DDBJ whole genome shotgun (WGS) entry which is preliminary data.</text>
</comment>
<dbReference type="Proteomes" id="UP000688137">
    <property type="component" value="Unassembled WGS sequence"/>
</dbReference>
<evidence type="ECO:0000256" key="1">
    <source>
        <dbReference type="ARBA" id="ARBA00022741"/>
    </source>
</evidence>
<dbReference type="FunFam" id="3.40.50.300:FF:000644">
    <property type="entry name" value="GpmB, Fructose-2,6-bisphosphatase"/>
    <property type="match status" value="1"/>
</dbReference>
<dbReference type="AlphaFoldDB" id="A0A8S1MMR6"/>
<proteinExistence type="predicted"/>
<dbReference type="Pfam" id="PF00300">
    <property type="entry name" value="His_Phos_1"/>
    <property type="match status" value="1"/>
</dbReference>
<protein>
    <recommendedName>
        <fullName evidence="5">6-phosphofructo-2-kinase domain-containing protein</fullName>
    </recommendedName>
</protein>
<dbReference type="PANTHER" id="PTHR10606:SF44">
    <property type="entry name" value="6-PHOSPHOFRUCTO 2-KINASE_FRUCTOSE 2,6-BISPHOSPHATASE LONG FORM"/>
    <property type="match status" value="1"/>
</dbReference>
<keyword evidence="7" id="KW-1185">Reference proteome</keyword>
<dbReference type="InterPro" id="IPR013078">
    <property type="entry name" value="His_Pase_superF_clade-1"/>
</dbReference>
<feature type="domain" description="6-phosphofructo-2-kinase" evidence="5">
    <location>
        <begin position="6"/>
        <end position="218"/>
    </location>
</feature>
<name>A0A8S1MMR6_PARPR</name>
<dbReference type="PANTHER" id="PTHR10606">
    <property type="entry name" value="6-PHOSPHOFRUCTO-2-KINASE/FRUCTOSE-2,6-BISPHOSPHATASE"/>
    <property type="match status" value="1"/>
</dbReference>